<dbReference type="PROSITE" id="PS51233">
    <property type="entry name" value="VWFD"/>
    <property type="match status" value="3"/>
</dbReference>
<feature type="domain" description="VWFD" evidence="7">
    <location>
        <begin position="1352"/>
        <end position="1511"/>
    </location>
</feature>
<feature type="domain" description="VWFD" evidence="7">
    <location>
        <begin position="988"/>
        <end position="1169"/>
    </location>
</feature>
<evidence type="ECO:0000313" key="9">
    <source>
        <dbReference type="Proteomes" id="UP000826234"/>
    </source>
</evidence>
<dbReference type="PANTHER" id="PTHR46160">
    <property type="entry name" value="ALPHA-TECTORIN-RELATED"/>
    <property type="match status" value="1"/>
</dbReference>
<dbReference type="InterPro" id="IPR036084">
    <property type="entry name" value="Ser_inhib-like_sf"/>
</dbReference>
<dbReference type="InterPro" id="IPR052749">
    <property type="entry name" value="Alpha-tectorin"/>
</dbReference>
<keyword evidence="4" id="KW-1015">Disulfide bond</keyword>
<dbReference type="InterPro" id="IPR035234">
    <property type="entry name" value="IgGFc-bd_N"/>
</dbReference>
<dbReference type="Pfam" id="PF17517">
    <property type="entry name" value="IgGFc_binding"/>
    <property type="match status" value="1"/>
</dbReference>
<evidence type="ECO:0000256" key="3">
    <source>
        <dbReference type="ARBA" id="ARBA00023136"/>
    </source>
</evidence>
<dbReference type="InterPro" id="IPR001846">
    <property type="entry name" value="VWF_type-D"/>
</dbReference>
<evidence type="ECO:0000256" key="4">
    <source>
        <dbReference type="ARBA" id="ARBA00023157"/>
    </source>
</evidence>
<comment type="caution">
    <text evidence="8">The sequence shown here is derived from an EMBL/GenBank/DDBJ whole genome shotgun (WGS) entry which is preliminary data.</text>
</comment>
<dbReference type="Proteomes" id="UP000826234">
    <property type="component" value="Unassembled WGS sequence"/>
</dbReference>
<evidence type="ECO:0000256" key="6">
    <source>
        <dbReference type="SAM" id="Phobius"/>
    </source>
</evidence>
<dbReference type="InterPro" id="IPR025615">
    <property type="entry name" value="TILa_dom"/>
</dbReference>
<dbReference type="Pfam" id="PF08742">
    <property type="entry name" value="C8"/>
    <property type="match status" value="2"/>
</dbReference>
<dbReference type="EMBL" id="JAIPUX010000035">
    <property type="protein sequence ID" value="KAH0631341.1"/>
    <property type="molecule type" value="Genomic_DNA"/>
</dbReference>
<feature type="domain" description="VWFD" evidence="7">
    <location>
        <begin position="601"/>
        <end position="779"/>
    </location>
</feature>
<name>A0ABQ7TPN1_PHRPL</name>
<dbReference type="SMART" id="SM00832">
    <property type="entry name" value="C8"/>
    <property type="match status" value="2"/>
</dbReference>
<proteinExistence type="predicted"/>
<dbReference type="SMART" id="SM00216">
    <property type="entry name" value="VWD"/>
    <property type="match status" value="3"/>
</dbReference>
<dbReference type="SUPFAM" id="SSF57567">
    <property type="entry name" value="Serine protease inhibitors"/>
    <property type="match status" value="3"/>
</dbReference>
<dbReference type="Gene3D" id="2.10.25.10">
    <property type="entry name" value="Laminin"/>
    <property type="match status" value="3"/>
</dbReference>
<keyword evidence="5" id="KW-0325">Glycoprotein</keyword>
<keyword evidence="6" id="KW-0812">Transmembrane</keyword>
<comment type="subcellular location">
    <subcellularLocation>
        <location evidence="1">Membrane</location>
    </subcellularLocation>
</comment>
<sequence>MSVKQPQLMTLTMRQIRSEKCDFVSPSCLSDSMRFHHRLLLLFSCQIWLLIFSLLIFSGPGNTGFQGKQFITAFMENFETRWPSETSLQLFITGYHSSTTVTVTLTKSSTRKSYSVEEGQTVPVQIPMTVEMIGSDTFDNSVLIQAEKDISVVLLDRKLFSVATTTVHPVHVLGTEYYVITPAGTRSTNYLKEFAVIAWQIPTRVDVYLKGKVVFDGKTYGAGSKLTINLGAFQVVQLQSSDDLSGTRIHSSAPVAVLSGHVCVQQNYYCDHVSEQLLPVSSWGTTFIVPPLFFQGSVDIVYVVASQTTRIHYQSGNLKSFQDMVAGEVSHFEVQYPQAFYVSANAGIQVFLFFTGIKSGNTGYDPFLINISPITLYGLSYYIDGMEKFENYIAVVAKSSETSRITMDKSAITGIQWREIPGSQYSWGEHKWPSTSRSVFLEHPETPFGVFIFGTRNYEGFGFAPSPFGSFVPAPSPSPIPVPLSCPENSHYEACGNACPATCSNRTAPSKCNQPCEESCQCDEGYVRNDETCIPVMSCSCIYKGMKYNPLEEFWGDEDCRTRCRCEPRLGRAVCMRSSCKNNEKCVMVNGVRGCHEVTYTTCTASGDPHYTTFDGKKFDFMGTCVYQLAGVCIDNPRLTPFLVTVENNNRGSNALSYTKVVTLEVYNMTISLSQEDPQKVQVNGVSVNLPFSYENKLKIYISGVHGFIKTDFDLRVSFDWYSYARVIIPNTYANAICGLCGNANQNPSDDFTMKTGRQTTSVIQFADSWKLKGSPQCSEGCSNNCPVCSEEEKQIYQSEHYCGLLIKKDGPFKQCHAAIDPTYYFEDCVFDTCLYKGFRNVFCSAINAYMIDCQMQVIQIGEWRSASSCDLSCPSNSHYELCGTACPATCHSHFTGRSCDAPCTEGCFCDSGFILSGDECVPLAKCGCVHQGKYYKNEEEFYPYVSCQEKCQCKDHGVIDCWQFSCGVHEECRVENNIQDCHPLGYGTTTTYGGLHYISFDGRSFGFRGSGTFVLSQIFSEEDPQLVKFSVLVEYEQLEAGSSTLLKSVVIYINGNTIVLERKMKWKAMVDGEFHSLPLNIENNKLWITQEGSNIFVQSSSGFTIFYDTASHVRVSIPITYQGQVRGLGGNFNGVESDDFTLPNGTITQNVADFGKSWNIPVAGISCSDGCIEERVSTETEEASIYEDETSCGMIKTESGPFADCHSLVSPEEYFENCLHDMWSTGAQEYLCQSLQVYMAACQAAGAEIGAWRTDSFCPSTCPTNNHYRTCTSLCDFSCASLYTPLQCTRQCFEGCQCNEGYVFDGDTCAKESIFSRNCTEKYTCSAPGQVTHEETTCQPDEICSLRDGILGCGPREGQCKVTPDAMFTSFDGASGKYFCSGVYDLASVCDENASSWFRVAVNIGKDVDDTLAVGKAVNGRSVKLPYKVSKTVTVSPVHDGILVDQASQVQVHLRSDGEVTVKVKATFAGKLCAPCGNFNGDSSDDLQLPSGQSEMNIAEVLHAWRSKDY</sequence>
<evidence type="ECO:0000256" key="2">
    <source>
        <dbReference type="ARBA" id="ARBA00022729"/>
    </source>
</evidence>
<evidence type="ECO:0000313" key="8">
    <source>
        <dbReference type="EMBL" id="KAH0631341.1"/>
    </source>
</evidence>
<dbReference type="CDD" id="cd19941">
    <property type="entry name" value="TIL"/>
    <property type="match status" value="3"/>
</dbReference>
<protein>
    <recommendedName>
        <fullName evidence="7">VWFD domain-containing protein</fullName>
    </recommendedName>
</protein>
<keyword evidence="2" id="KW-0732">Signal</keyword>
<keyword evidence="3 6" id="KW-0472">Membrane</keyword>
<accession>A0ABQ7TPN1</accession>
<dbReference type="Pfam" id="PF00094">
    <property type="entry name" value="VWD"/>
    <property type="match status" value="3"/>
</dbReference>
<keyword evidence="9" id="KW-1185">Reference proteome</keyword>
<dbReference type="Pfam" id="PF12714">
    <property type="entry name" value="TILa"/>
    <property type="match status" value="1"/>
</dbReference>
<dbReference type="Pfam" id="PF01826">
    <property type="entry name" value="TIL"/>
    <property type="match status" value="3"/>
</dbReference>
<dbReference type="InterPro" id="IPR014853">
    <property type="entry name" value="VWF/SSPO/ZAN-like_Cys-rich_dom"/>
</dbReference>
<organism evidence="8 9">
    <name type="scientific">Phrynosoma platyrhinos</name>
    <name type="common">Desert horned lizard</name>
    <dbReference type="NCBI Taxonomy" id="52577"/>
    <lineage>
        <taxon>Eukaryota</taxon>
        <taxon>Metazoa</taxon>
        <taxon>Chordata</taxon>
        <taxon>Craniata</taxon>
        <taxon>Vertebrata</taxon>
        <taxon>Euteleostomi</taxon>
        <taxon>Lepidosauria</taxon>
        <taxon>Squamata</taxon>
        <taxon>Bifurcata</taxon>
        <taxon>Unidentata</taxon>
        <taxon>Episquamata</taxon>
        <taxon>Toxicofera</taxon>
        <taxon>Iguania</taxon>
        <taxon>Phrynosomatidae</taxon>
        <taxon>Phrynosomatinae</taxon>
        <taxon>Phrynosoma</taxon>
    </lineage>
</organism>
<dbReference type="InterPro" id="IPR002919">
    <property type="entry name" value="TIL_dom"/>
</dbReference>
<evidence type="ECO:0000259" key="7">
    <source>
        <dbReference type="PROSITE" id="PS51233"/>
    </source>
</evidence>
<feature type="transmembrane region" description="Helical" evidence="6">
    <location>
        <begin position="39"/>
        <end position="59"/>
    </location>
</feature>
<keyword evidence="6" id="KW-1133">Transmembrane helix</keyword>
<evidence type="ECO:0000256" key="1">
    <source>
        <dbReference type="ARBA" id="ARBA00004370"/>
    </source>
</evidence>
<gene>
    <name evidence="8" type="ORF">JD844_005630</name>
</gene>
<evidence type="ECO:0000256" key="5">
    <source>
        <dbReference type="ARBA" id="ARBA00023180"/>
    </source>
</evidence>
<reference evidence="8 9" key="1">
    <citation type="journal article" date="2022" name="Gigascience">
        <title>A chromosome-level genome assembly and annotation of the desert horned lizard, Phrynosoma platyrhinos, provides insight into chromosomal rearrangements among reptiles.</title>
        <authorList>
            <person name="Koochekian N."/>
            <person name="Ascanio A."/>
            <person name="Farleigh K."/>
            <person name="Card D.C."/>
            <person name="Schield D.R."/>
            <person name="Castoe T.A."/>
            <person name="Jezkova T."/>
        </authorList>
    </citation>
    <scope>NUCLEOTIDE SEQUENCE [LARGE SCALE GENOMIC DNA]</scope>
    <source>
        <strain evidence="8">NK-2021</strain>
    </source>
</reference>
<dbReference type="PANTHER" id="PTHR46160:SF9">
    <property type="entry name" value="PROTEIN PRY2-RELATED"/>
    <property type="match status" value="1"/>
</dbReference>